<dbReference type="Pfam" id="PF03259">
    <property type="entry name" value="Robl_LC7"/>
    <property type="match status" value="1"/>
</dbReference>
<dbReference type="Proteomes" id="UP000182740">
    <property type="component" value="Unassembled WGS sequence"/>
</dbReference>
<dbReference type="InterPro" id="IPR004942">
    <property type="entry name" value="Roadblock/LAMTOR2_dom"/>
</dbReference>
<dbReference type="PANTHER" id="PTHR36222:SF1">
    <property type="entry name" value="SERINE PROTEASE INHIBITOR RV3364C"/>
    <property type="match status" value="1"/>
</dbReference>
<dbReference type="SMART" id="SM00960">
    <property type="entry name" value="Robl_LC7"/>
    <property type="match status" value="1"/>
</dbReference>
<protein>
    <recommendedName>
        <fullName evidence="1">Roadblock/LAMTOR2 domain-containing protein</fullName>
    </recommendedName>
</protein>
<evidence type="ECO:0000313" key="2">
    <source>
        <dbReference type="EMBL" id="SFW57948.1"/>
    </source>
</evidence>
<dbReference type="Gene3D" id="3.30.450.30">
    <property type="entry name" value="Dynein light chain 2a, cytoplasmic"/>
    <property type="match status" value="1"/>
</dbReference>
<dbReference type="EMBL" id="FPJG01000006">
    <property type="protein sequence ID" value="SFW57948.1"/>
    <property type="molecule type" value="Genomic_DNA"/>
</dbReference>
<dbReference type="PANTHER" id="PTHR36222">
    <property type="entry name" value="SERINE PROTEASE INHIBITOR RV3364C"/>
    <property type="match status" value="1"/>
</dbReference>
<dbReference type="AlphaFoldDB" id="A0A1K1QE18"/>
<evidence type="ECO:0000259" key="1">
    <source>
        <dbReference type="SMART" id="SM00960"/>
    </source>
</evidence>
<feature type="domain" description="Roadblock/LAMTOR2" evidence="1">
    <location>
        <begin position="16"/>
        <end position="106"/>
    </location>
</feature>
<name>A0A1K1QE18_9PSEU</name>
<dbReference type="SUPFAM" id="SSF103196">
    <property type="entry name" value="Roadblock/LC7 domain"/>
    <property type="match status" value="1"/>
</dbReference>
<accession>A0A1K1QE18</accession>
<dbReference type="InterPro" id="IPR053141">
    <property type="entry name" value="Mycobact_SerProt_Inhib_Rv3364c"/>
</dbReference>
<reference evidence="3" key="1">
    <citation type="submission" date="2016-11" db="EMBL/GenBank/DDBJ databases">
        <authorList>
            <person name="Varghese N."/>
            <person name="Submissions S."/>
        </authorList>
    </citation>
    <scope>NUCLEOTIDE SEQUENCE [LARGE SCALE GENOMIC DNA]</scope>
    <source>
        <strain evidence="3">DSM 44671</strain>
    </source>
</reference>
<gene>
    <name evidence="2" type="ORF">SAMN04489730_1665</name>
</gene>
<proteinExistence type="predicted"/>
<organism evidence="2 3">
    <name type="scientific">Amycolatopsis australiensis</name>
    <dbReference type="NCBI Taxonomy" id="546364"/>
    <lineage>
        <taxon>Bacteria</taxon>
        <taxon>Bacillati</taxon>
        <taxon>Actinomycetota</taxon>
        <taxon>Actinomycetes</taxon>
        <taxon>Pseudonocardiales</taxon>
        <taxon>Pseudonocardiaceae</taxon>
        <taxon>Amycolatopsis</taxon>
    </lineage>
</organism>
<evidence type="ECO:0000313" key="3">
    <source>
        <dbReference type="Proteomes" id="UP000182740"/>
    </source>
</evidence>
<keyword evidence="3" id="KW-1185">Reference proteome</keyword>
<sequence length="144" mass="14878">MSIPAAGVSVEAQNFNWLVSRFAQHTAGAIAAIAVSADGLLIAMSSELERSNADRLAAISSAMLGLAHGVSESHPLGAPDKVIIELEHGYLLVCTISIGCSLGVLANKQASLGTIAYEMAMFANRATEVLTPGLIEELKNTVGS</sequence>
<dbReference type="OrthoDB" id="5187023at2"/>
<dbReference type="RefSeq" id="WP_072475704.1">
    <property type="nucleotide sequence ID" value="NZ_FPJG01000006.1"/>
</dbReference>
<dbReference type="STRING" id="546364.SAMN04489730_1665"/>